<dbReference type="STRING" id="1396826.PHA8399_00711"/>
<dbReference type="PROSITE" id="PS00758">
    <property type="entry name" value="ARGE_DAPE_CPG2_1"/>
    <property type="match status" value="1"/>
</dbReference>
<keyword evidence="3" id="KW-0963">Cytoplasm</keyword>
<dbReference type="PANTHER" id="PTHR43808:SF31">
    <property type="entry name" value="N-ACETYL-L-CITRULLINE DEACETYLASE"/>
    <property type="match status" value="1"/>
</dbReference>
<dbReference type="GO" id="GO:0006526">
    <property type="term" value="P:L-arginine biosynthetic process"/>
    <property type="evidence" value="ECO:0007669"/>
    <property type="project" value="UniProtKB-KW"/>
</dbReference>
<name>A0A0P1H6H0_9RHOB</name>
<evidence type="ECO:0000313" key="12">
    <source>
        <dbReference type="Proteomes" id="UP000051326"/>
    </source>
</evidence>
<accession>A0A0P1H6H0</accession>
<dbReference type="Gene3D" id="3.30.70.360">
    <property type="match status" value="1"/>
</dbReference>
<organism evidence="11 12">
    <name type="scientific">Leisingera aquaemixtae</name>
    <dbReference type="NCBI Taxonomy" id="1396826"/>
    <lineage>
        <taxon>Bacteria</taxon>
        <taxon>Pseudomonadati</taxon>
        <taxon>Pseudomonadota</taxon>
        <taxon>Alphaproteobacteria</taxon>
        <taxon>Rhodobacterales</taxon>
        <taxon>Roseobacteraceae</taxon>
        <taxon>Leisingera</taxon>
    </lineage>
</organism>
<keyword evidence="9" id="KW-0170">Cobalt</keyword>
<evidence type="ECO:0000256" key="8">
    <source>
        <dbReference type="ARBA" id="ARBA00022833"/>
    </source>
</evidence>
<dbReference type="InterPro" id="IPR002933">
    <property type="entry name" value="Peptidase_M20"/>
</dbReference>
<evidence type="ECO:0000256" key="1">
    <source>
        <dbReference type="ARBA" id="ARBA00001947"/>
    </source>
</evidence>
<dbReference type="AlphaFoldDB" id="A0A0P1H6H0"/>
<evidence type="ECO:0000259" key="10">
    <source>
        <dbReference type="Pfam" id="PF07687"/>
    </source>
</evidence>
<comment type="cofactor">
    <cofactor evidence="1">
        <name>Zn(2+)</name>
        <dbReference type="ChEBI" id="CHEBI:29105"/>
    </cofactor>
</comment>
<evidence type="ECO:0000256" key="4">
    <source>
        <dbReference type="ARBA" id="ARBA00022571"/>
    </source>
</evidence>
<keyword evidence="7 11" id="KW-0378">Hydrolase</keyword>
<dbReference type="NCBIfam" id="TIGR01892">
    <property type="entry name" value="AcOrn-deacetyl"/>
    <property type="match status" value="1"/>
</dbReference>
<dbReference type="Pfam" id="PF01546">
    <property type="entry name" value="Peptidase_M20"/>
    <property type="match status" value="1"/>
</dbReference>
<evidence type="ECO:0000256" key="3">
    <source>
        <dbReference type="ARBA" id="ARBA00022490"/>
    </source>
</evidence>
<comment type="similarity">
    <text evidence="2">Belongs to the peptidase M20A family. ArgE subfamily.</text>
</comment>
<protein>
    <submittedName>
        <fullName evidence="11">Acetylornithine deacetylase</fullName>
        <ecNumber evidence="11">3.5.1.16</ecNumber>
    </submittedName>
</protein>
<dbReference type="EC" id="3.5.1.16" evidence="11"/>
<evidence type="ECO:0000256" key="7">
    <source>
        <dbReference type="ARBA" id="ARBA00022801"/>
    </source>
</evidence>
<dbReference type="PROSITE" id="PS00759">
    <property type="entry name" value="ARGE_DAPE_CPG2_2"/>
    <property type="match status" value="1"/>
</dbReference>
<dbReference type="GO" id="GO:0046872">
    <property type="term" value="F:metal ion binding"/>
    <property type="evidence" value="ECO:0007669"/>
    <property type="project" value="UniProtKB-KW"/>
</dbReference>
<dbReference type="CDD" id="cd03894">
    <property type="entry name" value="M20_ArgE"/>
    <property type="match status" value="1"/>
</dbReference>
<dbReference type="GO" id="GO:0008777">
    <property type="term" value="F:acetylornithine deacetylase activity"/>
    <property type="evidence" value="ECO:0007669"/>
    <property type="project" value="UniProtKB-EC"/>
</dbReference>
<dbReference type="SUPFAM" id="SSF53187">
    <property type="entry name" value="Zn-dependent exopeptidases"/>
    <property type="match status" value="1"/>
</dbReference>
<evidence type="ECO:0000313" key="11">
    <source>
        <dbReference type="EMBL" id="CUH98597.1"/>
    </source>
</evidence>
<evidence type="ECO:0000256" key="2">
    <source>
        <dbReference type="ARBA" id="ARBA00005691"/>
    </source>
</evidence>
<dbReference type="InterPro" id="IPR036264">
    <property type="entry name" value="Bact_exopeptidase_dim_dom"/>
</dbReference>
<sequence>MTDLAGTLEILERLTAFDTVSRNSNLDLAAYAEGVLTGHGFRVTRLPSPCGRKTGLYAETGPAGAGVLLSAHTDVVPADGQAWSRDPFRLTREGARVYGRGTTDMKGYAASVLALAGRAAAADLKAPLKIVLSYDEEVGCVGIQQMLDRLAPLAGRPRACFVGEPTQMQVATGHKGKTALRAVCRGRSGHSALAPQFTNALHLAADFLAELRALQADFAAHGARDAAYDVPYTTVHAGTLSGGSALNIVPDRAELAFEYRHLPADRPEDIMARIRAAADRVSARYPAPEACIEVALDSAYPGLGTPADSPVAVYARTLARSRGCTKVAFGTEAGVFDRLGIPTVVCGPGSMAGQGHQPDEYLELSQLAACDAMMDRILEDLTV</sequence>
<dbReference type="SUPFAM" id="SSF55031">
    <property type="entry name" value="Bacterial exopeptidase dimerisation domain"/>
    <property type="match status" value="1"/>
</dbReference>
<proteinExistence type="inferred from homology"/>
<keyword evidence="6" id="KW-0479">Metal-binding</keyword>
<gene>
    <name evidence="11" type="primary">argE_1</name>
    <name evidence="11" type="ORF">PHA8399_00711</name>
</gene>
<keyword evidence="5" id="KW-0028">Amino-acid biosynthesis</keyword>
<keyword evidence="4" id="KW-0055">Arginine biosynthesis</keyword>
<dbReference type="PANTHER" id="PTHR43808">
    <property type="entry name" value="ACETYLORNITHINE DEACETYLASE"/>
    <property type="match status" value="1"/>
</dbReference>
<dbReference type="InterPro" id="IPR011650">
    <property type="entry name" value="Peptidase_M20_dimer"/>
</dbReference>
<dbReference type="Proteomes" id="UP000051326">
    <property type="component" value="Unassembled WGS sequence"/>
</dbReference>
<reference evidence="11 12" key="1">
    <citation type="submission" date="2015-09" db="EMBL/GenBank/DDBJ databases">
        <authorList>
            <consortium name="Swine Surveillance"/>
        </authorList>
    </citation>
    <scope>NUCLEOTIDE SEQUENCE [LARGE SCALE GENOMIC DNA]</scope>
    <source>
        <strain evidence="11 12">CECT 8399</strain>
    </source>
</reference>
<dbReference type="EMBL" id="CYSR01000009">
    <property type="protein sequence ID" value="CUH98597.1"/>
    <property type="molecule type" value="Genomic_DNA"/>
</dbReference>
<dbReference type="Pfam" id="PF07687">
    <property type="entry name" value="M20_dimer"/>
    <property type="match status" value="1"/>
</dbReference>
<dbReference type="InterPro" id="IPR050072">
    <property type="entry name" value="Peptidase_M20A"/>
</dbReference>
<dbReference type="InterPro" id="IPR001261">
    <property type="entry name" value="ArgE/DapE_CS"/>
</dbReference>
<dbReference type="InterPro" id="IPR010169">
    <property type="entry name" value="AcOrn-deacetyl"/>
</dbReference>
<evidence type="ECO:0000256" key="6">
    <source>
        <dbReference type="ARBA" id="ARBA00022723"/>
    </source>
</evidence>
<keyword evidence="8" id="KW-0862">Zinc</keyword>
<dbReference type="Gene3D" id="3.40.630.10">
    <property type="entry name" value="Zn peptidases"/>
    <property type="match status" value="1"/>
</dbReference>
<dbReference type="RefSeq" id="WP_058284810.1">
    <property type="nucleotide sequence ID" value="NZ_CYSR01000009.1"/>
</dbReference>
<evidence type="ECO:0000256" key="5">
    <source>
        <dbReference type="ARBA" id="ARBA00022605"/>
    </source>
</evidence>
<evidence type="ECO:0000256" key="9">
    <source>
        <dbReference type="ARBA" id="ARBA00023285"/>
    </source>
</evidence>
<feature type="domain" description="Peptidase M20 dimerisation" evidence="10">
    <location>
        <begin position="172"/>
        <end position="284"/>
    </location>
</feature>
<dbReference type="NCBIfam" id="NF005710">
    <property type="entry name" value="PRK07522.1"/>
    <property type="match status" value="1"/>
</dbReference>